<keyword evidence="1" id="KW-1133">Transmembrane helix</keyword>
<proteinExistence type="predicted"/>
<gene>
    <name evidence="2" type="ORF">L484_000273</name>
</gene>
<sequence length="112" mass="12424">MHLYSSPSNAPPTILTCPPFSLHSCAFSSPMRPLLPLDDHCLYAQAPPLLSFLMIVVSVPMCPLLFSLMTIASQRPCALPSPLSMFIAVAVMTTPHHSCRFLLSRFKIRFSY</sequence>
<evidence type="ECO:0000313" key="3">
    <source>
        <dbReference type="Proteomes" id="UP000030645"/>
    </source>
</evidence>
<reference evidence="3" key="1">
    <citation type="submission" date="2013-01" db="EMBL/GenBank/DDBJ databases">
        <title>Draft Genome Sequence of a Mulberry Tree, Morus notabilis C.K. Schneid.</title>
        <authorList>
            <person name="He N."/>
            <person name="Zhao S."/>
        </authorList>
    </citation>
    <scope>NUCLEOTIDE SEQUENCE</scope>
</reference>
<keyword evidence="1" id="KW-0472">Membrane</keyword>
<dbReference type="AlphaFoldDB" id="W9SP36"/>
<keyword evidence="3" id="KW-1185">Reference proteome</keyword>
<dbReference type="Proteomes" id="UP000030645">
    <property type="component" value="Unassembled WGS sequence"/>
</dbReference>
<protein>
    <submittedName>
        <fullName evidence="2">Uncharacterized protein</fullName>
    </submittedName>
</protein>
<feature type="transmembrane region" description="Helical" evidence="1">
    <location>
        <begin position="83"/>
        <end position="103"/>
    </location>
</feature>
<keyword evidence="1" id="KW-0812">Transmembrane</keyword>
<evidence type="ECO:0000256" key="1">
    <source>
        <dbReference type="SAM" id="Phobius"/>
    </source>
</evidence>
<accession>W9SP36</accession>
<organism evidence="2 3">
    <name type="scientific">Morus notabilis</name>
    <dbReference type="NCBI Taxonomy" id="981085"/>
    <lineage>
        <taxon>Eukaryota</taxon>
        <taxon>Viridiplantae</taxon>
        <taxon>Streptophyta</taxon>
        <taxon>Embryophyta</taxon>
        <taxon>Tracheophyta</taxon>
        <taxon>Spermatophyta</taxon>
        <taxon>Magnoliopsida</taxon>
        <taxon>eudicotyledons</taxon>
        <taxon>Gunneridae</taxon>
        <taxon>Pentapetalae</taxon>
        <taxon>rosids</taxon>
        <taxon>fabids</taxon>
        <taxon>Rosales</taxon>
        <taxon>Moraceae</taxon>
        <taxon>Moreae</taxon>
        <taxon>Morus</taxon>
    </lineage>
</organism>
<feature type="transmembrane region" description="Helical" evidence="1">
    <location>
        <begin position="49"/>
        <end position="71"/>
    </location>
</feature>
<dbReference type="EMBL" id="KE621785">
    <property type="protein sequence ID" value="EXC41581.1"/>
    <property type="molecule type" value="Genomic_DNA"/>
</dbReference>
<evidence type="ECO:0000313" key="2">
    <source>
        <dbReference type="EMBL" id="EXC41581.1"/>
    </source>
</evidence>
<name>W9SP36_9ROSA</name>